<dbReference type="Proteomes" id="UP000509597">
    <property type="component" value="Chromosome"/>
</dbReference>
<dbReference type="EMBL" id="CP058627">
    <property type="protein sequence ID" value="QLG89655.1"/>
    <property type="molecule type" value="Genomic_DNA"/>
</dbReference>
<dbReference type="KEGG" id="chiz:HQ393_16150"/>
<proteinExistence type="predicted"/>
<keyword evidence="2" id="KW-1185">Reference proteome</keyword>
<gene>
    <name evidence="1" type="ORF">HQ393_16150</name>
</gene>
<accession>A0A7H9BM72</accession>
<evidence type="ECO:0000313" key="1">
    <source>
        <dbReference type="EMBL" id="QLG89655.1"/>
    </source>
</evidence>
<reference evidence="1 2" key="1">
    <citation type="submission" date="2020-07" db="EMBL/GenBank/DDBJ databases">
        <title>Complete genome sequence of Chitinibacter sp. 2T18.</title>
        <authorList>
            <person name="Bae J.-W."/>
            <person name="Choi J.-W."/>
        </authorList>
    </citation>
    <scope>NUCLEOTIDE SEQUENCE [LARGE SCALE GENOMIC DNA]</scope>
    <source>
        <strain evidence="1 2">2T18</strain>
    </source>
</reference>
<organism evidence="1 2">
    <name type="scientific">Chitinibacter bivalviorum</name>
    <dbReference type="NCBI Taxonomy" id="2739434"/>
    <lineage>
        <taxon>Bacteria</taxon>
        <taxon>Pseudomonadati</taxon>
        <taxon>Pseudomonadota</taxon>
        <taxon>Betaproteobacteria</taxon>
        <taxon>Neisseriales</taxon>
        <taxon>Chitinibacteraceae</taxon>
        <taxon>Chitinibacter</taxon>
    </lineage>
</organism>
<dbReference type="RefSeq" id="WP_179356581.1">
    <property type="nucleotide sequence ID" value="NZ_CP058627.1"/>
</dbReference>
<protein>
    <submittedName>
        <fullName evidence="1">Uncharacterized protein</fullName>
    </submittedName>
</protein>
<evidence type="ECO:0000313" key="2">
    <source>
        <dbReference type="Proteomes" id="UP000509597"/>
    </source>
</evidence>
<sequence length="404" mass="42621">MRTKTKQSGAALLLILLLLGTVAAAMFVKALKARDMDQVKRQRSAEALQKARAALIAWSVSQPNAGGVPGQLPCPDTNAPGLITEGTAASSCAAGALGRFPWKTLKVEKIVDGWGEPLWYSLDGMYRAPTGARLLNSDVRATLQVYANDGTTLKTTTGNEAAAVLFAPGPALAGQNRAATTVASNYLEANSGRNNAIAAGPYIAGDFSATFNDQLLIITGREWVDQISTRLANEIKKVLAAELSVYSQYPNPALLSDARCADNNPTTGTAANWCASSVGICRGILPQSDAARSRLMAYPAWMQSQLWYRGIFYAVGNSVAGCGQLTVREAGKPDQHPAALFILPGTPLGSIVRIAATQTTGSLVSTNLADYLEDPSNQDAWGAGADDIYTVPTALSNDRLYVVP</sequence>
<name>A0A7H9BM72_9NEIS</name>
<dbReference type="AlphaFoldDB" id="A0A7H9BM72"/>